<gene>
    <name evidence="1" type="ORF">PEDI_42400</name>
</gene>
<name>A0AAN5APC5_9BACT</name>
<proteinExistence type="predicted"/>
<reference evidence="1 2" key="1">
    <citation type="submission" date="2021-12" db="EMBL/GenBank/DDBJ databases">
        <title>Genome sequencing of bacteria with rrn-lacking chromosome and rrn-plasmid.</title>
        <authorList>
            <person name="Anda M."/>
            <person name="Iwasaki W."/>
        </authorList>
    </citation>
    <scope>NUCLEOTIDE SEQUENCE [LARGE SCALE GENOMIC DNA]</scope>
    <source>
        <strain evidence="1 2">NBRC 15940</strain>
    </source>
</reference>
<sequence>MNEEQASLPQFELLTISETNRNTPTNSTFKDFLNTAGIPLNKKTINQAVS</sequence>
<protein>
    <submittedName>
        <fullName evidence="1">Uncharacterized protein</fullName>
    </submittedName>
</protein>
<accession>A0AAN5APC5</accession>
<dbReference type="EMBL" id="BQKE01000003">
    <property type="protein sequence ID" value="GJM63688.1"/>
    <property type="molecule type" value="Genomic_DNA"/>
</dbReference>
<evidence type="ECO:0000313" key="1">
    <source>
        <dbReference type="EMBL" id="GJM63688.1"/>
    </source>
</evidence>
<organism evidence="1 2">
    <name type="scientific">Persicobacter diffluens</name>
    <dbReference type="NCBI Taxonomy" id="981"/>
    <lineage>
        <taxon>Bacteria</taxon>
        <taxon>Pseudomonadati</taxon>
        <taxon>Bacteroidota</taxon>
        <taxon>Cytophagia</taxon>
        <taxon>Cytophagales</taxon>
        <taxon>Persicobacteraceae</taxon>
        <taxon>Persicobacter</taxon>
    </lineage>
</organism>
<keyword evidence="2" id="KW-1185">Reference proteome</keyword>
<dbReference type="AlphaFoldDB" id="A0AAN5APC5"/>
<evidence type="ECO:0000313" key="2">
    <source>
        <dbReference type="Proteomes" id="UP001310022"/>
    </source>
</evidence>
<dbReference type="Proteomes" id="UP001310022">
    <property type="component" value="Unassembled WGS sequence"/>
</dbReference>
<comment type="caution">
    <text evidence="1">The sequence shown here is derived from an EMBL/GenBank/DDBJ whole genome shotgun (WGS) entry which is preliminary data.</text>
</comment>